<dbReference type="PANTHER" id="PTHR21366">
    <property type="entry name" value="GLYOXALASE FAMILY PROTEIN"/>
    <property type="match status" value="1"/>
</dbReference>
<evidence type="ECO:0000313" key="3">
    <source>
        <dbReference type="Proteomes" id="UP001551482"/>
    </source>
</evidence>
<dbReference type="InterPro" id="IPR050383">
    <property type="entry name" value="GlyoxalaseI/FosfomycinResist"/>
</dbReference>
<sequence length="194" mass="21108">MAWQNPEFALSGVNHLALVCSDMRRTVDFYSGVLGMRLAKTIDLPGGAGQHFFFDMGGGSYLAFFWFADAPDSVPGISTAATVPGVGDFRTAVGSMNHLAISVPEERFLAYREKLKGKGVRVGPIIDHDDSSLGFSPDVHEGTYVRSFYFQDPDGILLEFACWRREIGGRGDVGHEPRTAADRVAPVVPAARVR</sequence>
<keyword evidence="3" id="KW-1185">Reference proteome</keyword>
<reference evidence="2 3" key="1">
    <citation type="submission" date="2024-06" db="EMBL/GenBank/DDBJ databases">
        <title>The Natural Products Discovery Center: Release of the First 8490 Sequenced Strains for Exploring Actinobacteria Biosynthetic Diversity.</title>
        <authorList>
            <person name="Kalkreuter E."/>
            <person name="Kautsar S.A."/>
            <person name="Yang D."/>
            <person name="Bader C.D."/>
            <person name="Teijaro C.N."/>
            <person name="Fluegel L."/>
            <person name="Davis C.M."/>
            <person name="Simpson J.R."/>
            <person name="Lauterbach L."/>
            <person name="Steele A.D."/>
            <person name="Gui C."/>
            <person name="Meng S."/>
            <person name="Li G."/>
            <person name="Viehrig K."/>
            <person name="Ye F."/>
            <person name="Su P."/>
            <person name="Kiefer A.F."/>
            <person name="Nichols A."/>
            <person name="Cepeda A.J."/>
            <person name="Yan W."/>
            <person name="Fan B."/>
            <person name="Jiang Y."/>
            <person name="Adhikari A."/>
            <person name="Zheng C.-J."/>
            <person name="Schuster L."/>
            <person name="Cowan T.M."/>
            <person name="Smanski M.J."/>
            <person name="Chevrette M.G."/>
            <person name="De Carvalho L.P.S."/>
            <person name="Shen B."/>
        </authorList>
    </citation>
    <scope>NUCLEOTIDE SEQUENCE [LARGE SCALE GENOMIC DNA]</scope>
    <source>
        <strain evidence="2 3">NPDC048946</strain>
    </source>
</reference>
<dbReference type="EMBL" id="JBEZFP010000037">
    <property type="protein sequence ID" value="MEU8135117.1"/>
    <property type="molecule type" value="Genomic_DNA"/>
</dbReference>
<accession>A0ABV3DI40</accession>
<evidence type="ECO:0000313" key="2">
    <source>
        <dbReference type="EMBL" id="MEU8135117.1"/>
    </source>
</evidence>
<comment type="caution">
    <text evidence="2">The sequence shown here is derived from an EMBL/GenBank/DDBJ whole genome shotgun (WGS) entry which is preliminary data.</text>
</comment>
<dbReference type="Pfam" id="PF00903">
    <property type="entry name" value="Glyoxalase"/>
    <property type="match status" value="1"/>
</dbReference>
<dbReference type="InterPro" id="IPR004360">
    <property type="entry name" value="Glyas_Fos-R_dOase_dom"/>
</dbReference>
<dbReference type="PROSITE" id="PS51819">
    <property type="entry name" value="VOC"/>
    <property type="match status" value="1"/>
</dbReference>
<dbReference type="PANTHER" id="PTHR21366:SF31">
    <property type="entry name" value="METALLOTHIOL TRANSFERASE FOSB"/>
    <property type="match status" value="1"/>
</dbReference>
<name>A0ABV3DI40_9ACTN</name>
<dbReference type="CDD" id="cd06587">
    <property type="entry name" value="VOC"/>
    <property type="match status" value="1"/>
</dbReference>
<evidence type="ECO:0000259" key="1">
    <source>
        <dbReference type="PROSITE" id="PS51819"/>
    </source>
</evidence>
<gene>
    <name evidence="2" type="ORF">AB0C36_16565</name>
</gene>
<dbReference type="InterPro" id="IPR029068">
    <property type="entry name" value="Glyas_Bleomycin-R_OHBP_Dase"/>
</dbReference>
<dbReference type="InterPro" id="IPR037523">
    <property type="entry name" value="VOC_core"/>
</dbReference>
<proteinExistence type="predicted"/>
<organism evidence="2 3">
    <name type="scientific">Streptodolium elevatio</name>
    <dbReference type="NCBI Taxonomy" id="3157996"/>
    <lineage>
        <taxon>Bacteria</taxon>
        <taxon>Bacillati</taxon>
        <taxon>Actinomycetota</taxon>
        <taxon>Actinomycetes</taxon>
        <taxon>Kitasatosporales</taxon>
        <taxon>Streptomycetaceae</taxon>
        <taxon>Streptodolium</taxon>
    </lineage>
</organism>
<dbReference type="RefSeq" id="WP_358354461.1">
    <property type="nucleotide sequence ID" value="NZ_JBEZFP010000037.1"/>
</dbReference>
<protein>
    <submittedName>
        <fullName evidence="2">VOC family protein</fullName>
    </submittedName>
</protein>
<dbReference type="Proteomes" id="UP001551482">
    <property type="component" value="Unassembled WGS sequence"/>
</dbReference>
<dbReference type="Gene3D" id="3.10.180.10">
    <property type="entry name" value="2,3-Dihydroxybiphenyl 1,2-Dioxygenase, domain 1"/>
    <property type="match status" value="1"/>
</dbReference>
<dbReference type="SUPFAM" id="SSF54593">
    <property type="entry name" value="Glyoxalase/Bleomycin resistance protein/Dihydroxybiphenyl dioxygenase"/>
    <property type="match status" value="1"/>
</dbReference>
<feature type="domain" description="VOC" evidence="1">
    <location>
        <begin position="12"/>
        <end position="163"/>
    </location>
</feature>